<feature type="non-terminal residue" evidence="2">
    <location>
        <position position="1"/>
    </location>
</feature>
<dbReference type="EMBL" id="JBHTHX010000258">
    <property type="protein sequence ID" value="MFD0884943.1"/>
    <property type="molecule type" value="Genomic_DNA"/>
</dbReference>
<feature type="region of interest" description="Disordered" evidence="1">
    <location>
        <begin position="1"/>
        <end position="22"/>
    </location>
</feature>
<name>A0ABW3DM34_9ACTN</name>
<sequence length="99" mass="10564">PLNPTSLAPAAQTEPGLRGGRVLRAKDGSVTLHRVRYVQDVQVSGTVRLDPKTGAATAALTTVPGGRLSLSWQPFRAENQTELHGKINAKPFTVRIPAQ</sequence>
<proteinExistence type="predicted"/>
<organism evidence="2 3">
    <name type="scientific">Streptosporangium algeriense</name>
    <dbReference type="NCBI Taxonomy" id="1682748"/>
    <lineage>
        <taxon>Bacteria</taxon>
        <taxon>Bacillati</taxon>
        <taxon>Actinomycetota</taxon>
        <taxon>Actinomycetes</taxon>
        <taxon>Streptosporangiales</taxon>
        <taxon>Streptosporangiaceae</taxon>
        <taxon>Streptosporangium</taxon>
    </lineage>
</organism>
<evidence type="ECO:0000313" key="2">
    <source>
        <dbReference type="EMBL" id="MFD0884943.1"/>
    </source>
</evidence>
<protein>
    <submittedName>
        <fullName evidence="2">Uncharacterized protein</fullName>
    </submittedName>
</protein>
<dbReference type="Proteomes" id="UP001597024">
    <property type="component" value="Unassembled WGS sequence"/>
</dbReference>
<keyword evidence="3" id="KW-1185">Reference proteome</keyword>
<reference evidence="3" key="1">
    <citation type="journal article" date="2019" name="Int. J. Syst. Evol. Microbiol.">
        <title>The Global Catalogue of Microorganisms (GCM) 10K type strain sequencing project: providing services to taxonomists for standard genome sequencing and annotation.</title>
        <authorList>
            <consortium name="The Broad Institute Genomics Platform"/>
            <consortium name="The Broad Institute Genome Sequencing Center for Infectious Disease"/>
            <person name="Wu L."/>
            <person name="Ma J."/>
        </authorList>
    </citation>
    <scope>NUCLEOTIDE SEQUENCE [LARGE SCALE GENOMIC DNA]</scope>
    <source>
        <strain evidence="3">CCUG 62974</strain>
    </source>
</reference>
<accession>A0ABW3DM34</accession>
<evidence type="ECO:0000256" key="1">
    <source>
        <dbReference type="SAM" id="MobiDB-lite"/>
    </source>
</evidence>
<gene>
    <name evidence="2" type="ORF">ACFQ08_10335</name>
</gene>
<evidence type="ECO:0000313" key="3">
    <source>
        <dbReference type="Proteomes" id="UP001597024"/>
    </source>
</evidence>
<comment type="caution">
    <text evidence="2">The sequence shown here is derived from an EMBL/GenBank/DDBJ whole genome shotgun (WGS) entry which is preliminary data.</text>
</comment>